<dbReference type="Pfam" id="PF02386">
    <property type="entry name" value="TrkH"/>
    <property type="match status" value="1"/>
</dbReference>
<feature type="transmembrane region" description="Helical" evidence="13">
    <location>
        <begin position="68"/>
        <end position="89"/>
    </location>
</feature>
<comment type="similarity">
    <text evidence="2">Belongs to the TrkH potassium transport family.</text>
</comment>
<feature type="transmembrane region" description="Helical" evidence="13">
    <location>
        <begin position="330"/>
        <end position="351"/>
    </location>
</feature>
<feature type="binding site" evidence="12">
    <location>
        <position position="110"/>
    </location>
    <ligand>
        <name>K(+)</name>
        <dbReference type="ChEBI" id="CHEBI:29103"/>
    </ligand>
</feature>
<accession>G8M1Z5</accession>
<keyword evidence="3" id="KW-0813">Transport</keyword>
<feature type="transmembrane region" description="Helical" evidence="13">
    <location>
        <begin position="183"/>
        <end position="205"/>
    </location>
</feature>
<feature type="binding site" evidence="12">
    <location>
        <position position="312"/>
    </location>
    <ligand>
        <name>K(+)</name>
        <dbReference type="ChEBI" id="CHEBI:29103"/>
    </ligand>
</feature>
<protein>
    <submittedName>
        <fullName evidence="14">Trk-type K+ transport system, membrane component</fullName>
    </submittedName>
</protein>
<dbReference type="eggNOG" id="COG0168">
    <property type="taxonomic scope" value="Bacteria"/>
</dbReference>
<keyword evidence="12" id="KW-0479">Metal-binding</keyword>
<dbReference type="KEGG" id="ccl:Clocl_0340"/>
<feature type="binding site" evidence="12">
    <location>
        <position position="218"/>
    </location>
    <ligand>
        <name>K(+)</name>
        <dbReference type="ChEBI" id="CHEBI:29103"/>
    </ligand>
</feature>
<evidence type="ECO:0000256" key="6">
    <source>
        <dbReference type="ARBA" id="ARBA00022538"/>
    </source>
</evidence>
<dbReference type="GO" id="GO:0005886">
    <property type="term" value="C:plasma membrane"/>
    <property type="evidence" value="ECO:0007669"/>
    <property type="project" value="UniProtKB-SubCell"/>
</dbReference>
<dbReference type="RefSeq" id="WP_014253710.1">
    <property type="nucleotide sequence ID" value="NC_016627.1"/>
</dbReference>
<evidence type="ECO:0000256" key="7">
    <source>
        <dbReference type="ARBA" id="ARBA00022692"/>
    </source>
</evidence>
<dbReference type="Proteomes" id="UP000005435">
    <property type="component" value="Chromosome"/>
</dbReference>
<keyword evidence="9 13" id="KW-1133">Transmembrane helix</keyword>
<dbReference type="InterPro" id="IPR004772">
    <property type="entry name" value="TrkH"/>
</dbReference>
<dbReference type="PANTHER" id="PTHR32024">
    <property type="entry name" value="TRK SYSTEM POTASSIUM UPTAKE PROTEIN TRKG-RELATED"/>
    <property type="match status" value="1"/>
</dbReference>
<feature type="binding site" evidence="12">
    <location>
        <position position="313"/>
    </location>
    <ligand>
        <name>K(+)</name>
        <dbReference type="ChEBI" id="CHEBI:29103"/>
    </ligand>
</feature>
<dbReference type="PANTHER" id="PTHR32024:SF2">
    <property type="entry name" value="TRK SYSTEM POTASSIUM UPTAKE PROTEIN TRKG-RELATED"/>
    <property type="match status" value="1"/>
</dbReference>
<organism evidence="14 15">
    <name type="scientific">Acetivibrio clariflavus (strain DSM 19732 / NBRC 101661 / EBR45)</name>
    <name type="common">Clostridium clariflavum</name>
    <dbReference type="NCBI Taxonomy" id="720554"/>
    <lineage>
        <taxon>Bacteria</taxon>
        <taxon>Bacillati</taxon>
        <taxon>Bacillota</taxon>
        <taxon>Clostridia</taxon>
        <taxon>Eubacteriales</taxon>
        <taxon>Oscillospiraceae</taxon>
        <taxon>Acetivibrio</taxon>
    </lineage>
</organism>
<evidence type="ECO:0000313" key="14">
    <source>
        <dbReference type="EMBL" id="AEV67078.1"/>
    </source>
</evidence>
<feature type="binding site" evidence="12">
    <location>
        <position position="109"/>
    </location>
    <ligand>
        <name>K(+)</name>
        <dbReference type="ChEBI" id="CHEBI:29103"/>
    </ligand>
</feature>
<evidence type="ECO:0000313" key="15">
    <source>
        <dbReference type="Proteomes" id="UP000005435"/>
    </source>
</evidence>
<evidence type="ECO:0000256" key="13">
    <source>
        <dbReference type="SAM" id="Phobius"/>
    </source>
</evidence>
<keyword evidence="5" id="KW-0997">Cell inner membrane</keyword>
<evidence type="ECO:0000256" key="10">
    <source>
        <dbReference type="ARBA" id="ARBA00023065"/>
    </source>
</evidence>
<feature type="transmembrane region" description="Helical" evidence="13">
    <location>
        <begin position="452"/>
        <end position="472"/>
    </location>
</feature>
<feature type="transmembrane region" description="Helical" evidence="13">
    <location>
        <begin position="237"/>
        <end position="258"/>
    </location>
</feature>
<keyword evidence="4" id="KW-1003">Cell membrane</keyword>
<evidence type="ECO:0000256" key="5">
    <source>
        <dbReference type="ARBA" id="ARBA00022519"/>
    </source>
</evidence>
<evidence type="ECO:0000256" key="4">
    <source>
        <dbReference type="ARBA" id="ARBA00022475"/>
    </source>
</evidence>
<dbReference type="OrthoDB" id="9810952at2"/>
<feature type="transmembrane region" description="Helical" evidence="13">
    <location>
        <begin position="38"/>
        <end position="56"/>
    </location>
</feature>
<feature type="binding site" evidence="12">
    <location>
        <position position="429"/>
    </location>
    <ligand>
        <name>K(+)</name>
        <dbReference type="ChEBI" id="CHEBI:29103"/>
    </ligand>
</feature>
<keyword evidence="15" id="KW-1185">Reference proteome</keyword>
<evidence type="ECO:0000256" key="1">
    <source>
        <dbReference type="ARBA" id="ARBA00004429"/>
    </source>
</evidence>
<keyword evidence="10" id="KW-0406">Ion transport</keyword>
<feature type="transmembrane region" description="Helical" evidence="13">
    <location>
        <begin position="12"/>
        <end position="32"/>
    </location>
</feature>
<evidence type="ECO:0000256" key="2">
    <source>
        <dbReference type="ARBA" id="ARBA00009137"/>
    </source>
</evidence>
<dbReference type="HOGENOM" id="CLU_030708_0_2_9"/>
<evidence type="ECO:0000256" key="12">
    <source>
        <dbReference type="PIRSR" id="PIRSR006247-1"/>
    </source>
</evidence>
<reference evidence="14 15" key="2">
    <citation type="journal article" date="2012" name="Stand. Genomic Sci.">
        <title>Complete Genome Sequence of Clostridium clariflavum DSM 19732.</title>
        <authorList>
            <person name="Izquierdo J.A."/>
            <person name="Goodwin L."/>
            <person name="Davenport K.W."/>
            <person name="Teshima H."/>
            <person name="Bruce D."/>
            <person name="Detter C."/>
            <person name="Tapia R."/>
            <person name="Han S."/>
            <person name="Land M."/>
            <person name="Hauser L."/>
            <person name="Jeffries C.D."/>
            <person name="Han J."/>
            <person name="Pitluck S."/>
            <person name="Nolan M."/>
            <person name="Chen A."/>
            <person name="Huntemann M."/>
            <person name="Mavromatis K."/>
            <person name="Mikhailova N."/>
            <person name="Liolios K."/>
            <person name="Woyke T."/>
            <person name="Lynd L.R."/>
        </authorList>
    </citation>
    <scope>NUCLEOTIDE SEQUENCE [LARGE SCALE GENOMIC DNA]</scope>
    <source>
        <strain evidence="15">DSM 19732 / NBRC 101661 / EBR45</strain>
    </source>
</reference>
<dbReference type="GO" id="GO:0015379">
    <property type="term" value="F:potassium:chloride symporter activity"/>
    <property type="evidence" value="ECO:0007669"/>
    <property type="project" value="InterPro"/>
</dbReference>
<comment type="subcellular location">
    <subcellularLocation>
        <location evidence="1">Cell inner membrane</location>
        <topology evidence="1">Multi-pass membrane protein</topology>
    </subcellularLocation>
</comment>
<proteinExistence type="inferred from homology"/>
<feature type="binding site" evidence="12">
    <location>
        <position position="430"/>
    </location>
    <ligand>
        <name>K(+)</name>
        <dbReference type="ChEBI" id="CHEBI:29103"/>
    </ligand>
</feature>
<dbReference type="GO" id="GO:0046872">
    <property type="term" value="F:metal ion binding"/>
    <property type="evidence" value="ECO:0007669"/>
    <property type="project" value="UniProtKB-KW"/>
</dbReference>
<dbReference type="AlphaFoldDB" id="G8M1Z5"/>
<evidence type="ECO:0000256" key="3">
    <source>
        <dbReference type="ARBA" id="ARBA00022448"/>
    </source>
</evidence>
<sequence length="479" mass="52459" precursor="true">MNYKLIFKLIGNVLRIEALFMLFPLAVSFIYGGGDHPAFLWSILILAAAGTILAKLNPKNKNFRTRDAFVVAGFSWIMLSLFGALPFYFSGYFNSFIDCVFESISGFSTTGSSVLTNVEVLPKGILFWRSFSHWIGGMGILVFIIAVMPSINASSVNLLRAESTGPSPDKIVPKIRETARIMYTIYFAMTVILIILLKIAGLSIFDSFTNAFSVAGTGGFSNTNASIGGYNNIVAEIIMTVFMFLFGINFSLYFTLFGRKFTKFANDIELKIYLGIVITAILIITINISGLYNGIWEALRHSSFQVTSIISTTGFATTDFNLWPTLSKSVLIFLMFTGCCAGSTGGGIKLIRFIILFRAAKVELGKIFHPGSVKTVSINGKKVSNDIVSKTALFFFIYFAIFFVSLLLISIENKDIVSSATAVIASLSNVGPGLGIVGPTGNYATFSSFSKIVLSFCMIAGRLEFFPLLVLFTPHAWKR</sequence>
<keyword evidence="11 13" id="KW-0472">Membrane</keyword>
<reference evidence="15" key="1">
    <citation type="submission" date="2011-12" db="EMBL/GenBank/DDBJ databases">
        <title>Complete sequence of Clostridium clariflavum DSM 19732.</title>
        <authorList>
            <consortium name="US DOE Joint Genome Institute"/>
            <person name="Lucas S."/>
            <person name="Han J."/>
            <person name="Lapidus A."/>
            <person name="Cheng J.-F."/>
            <person name="Goodwin L."/>
            <person name="Pitluck S."/>
            <person name="Peters L."/>
            <person name="Teshima H."/>
            <person name="Detter J.C."/>
            <person name="Han C."/>
            <person name="Tapia R."/>
            <person name="Land M."/>
            <person name="Hauser L."/>
            <person name="Kyrpides N."/>
            <person name="Ivanova N."/>
            <person name="Pagani I."/>
            <person name="Kitzmiller T."/>
            <person name="Lynd L."/>
            <person name="Izquierdo J."/>
            <person name="Woyke T."/>
        </authorList>
    </citation>
    <scope>NUCLEOTIDE SEQUENCE [LARGE SCALE GENOMIC DNA]</scope>
    <source>
        <strain evidence="15">DSM 19732 / NBRC 101661 / EBR45</strain>
    </source>
</reference>
<feature type="transmembrane region" description="Helical" evidence="13">
    <location>
        <begin position="391"/>
        <end position="411"/>
    </location>
</feature>
<evidence type="ECO:0000256" key="9">
    <source>
        <dbReference type="ARBA" id="ARBA00022989"/>
    </source>
</evidence>
<keyword evidence="6" id="KW-0633">Potassium transport</keyword>
<dbReference type="InterPro" id="IPR003445">
    <property type="entry name" value="Cat_transpt"/>
</dbReference>
<gene>
    <name evidence="14" type="ordered locus">Clocl_0340</name>
</gene>
<evidence type="ECO:0000256" key="8">
    <source>
        <dbReference type="ARBA" id="ARBA00022958"/>
    </source>
</evidence>
<keyword evidence="8 12" id="KW-0630">Potassium</keyword>
<name>G8M1Z5_ACECE</name>
<keyword evidence="7 13" id="KW-0812">Transmembrane</keyword>
<evidence type="ECO:0000256" key="11">
    <source>
        <dbReference type="ARBA" id="ARBA00023136"/>
    </source>
</evidence>
<dbReference type="STRING" id="720554.Clocl_0340"/>
<feature type="transmembrane region" description="Helical" evidence="13">
    <location>
        <begin position="131"/>
        <end position="151"/>
    </location>
</feature>
<dbReference type="EMBL" id="CP003065">
    <property type="protein sequence ID" value="AEV67078.1"/>
    <property type="molecule type" value="Genomic_DNA"/>
</dbReference>
<feature type="transmembrane region" description="Helical" evidence="13">
    <location>
        <begin position="270"/>
        <end position="292"/>
    </location>
</feature>
<dbReference type="PIRSF" id="PIRSF006247">
    <property type="entry name" value="TrkH"/>
    <property type="match status" value="1"/>
</dbReference>